<dbReference type="PRINTS" id="PR00455">
    <property type="entry name" value="HTHTETR"/>
</dbReference>
<evidence type="ECO:0000256" key="1">
    <source>
        <dbReference type="ARBA" id="ARBA00023015"/>
    </source>
</evidence>
<evidence type="ECO:0000256" key="2">
    <source>
        <dbReference type="ARBA" id="ARBA00023125"/>
    </source>
</evidence>
<dbReference type="GO" id="GO:0003700">
    <property type="term" value="F:DNA-binding transcription factor activity"/>
    <property type="evidence" value="ECO:0007669"/>
    <property type="project" value="TreeGrafter"/>
</dbReference>
<dbReference type="Pfam" id="PF00440">
    <property type="entry name" value="TetR_N"/>
    <property type="match status" value="1"/>
</dbReference>
<name>A0A438LXX3_9ACTN</name>
<dbReference type="PANTHER" id="PTHR30055">
    <property type="entry name" value="HTH-TYPE TRANSCRIPTIONAL REGULATOR RUTR"/>
    <property type="match status" value="1"/>
</dbReference>
<dbReference type="InterPro" id="IPR050109">
    <property type="entry name" value="HTH-type_TetR-like_transc_reg"/>
</dbReference>
<dbReference type="EMBL" id="SAUN01000001">
    <property type="protein sequence ID" value="RVX38118.1"/>
    <property type="molecule type" value="Genomic_DNA"/>
</dbReference>
<sequence length="195" mass="21122">MEQGSLRERKQQRSREAIIEAAHALFEEHGFDKVTVADIAERAEVGRATFFRYFGDKQEVVFADGGDLEAVLAEAAQITGEGPIGDSLPAALDVARRVVVSYVRRITAEPAGYTRHERLVASHPELLARSLTKQRRHAELMYDLLTGQGASTEIAAIAAEAGLAAYYAGRAIAGDDPARLPAAVESVFDRLSARS</sequence>
<dbReference type="InterPro" id="IPR001647">
    <property type="entry name" value="HTH_TetR"/>
</dbReference>
<evidence type="ECO:0000256" key="4">
    <source>
        <dbReference type="PROSITE-ProRule" id="PRU00335"/>
    </source>
</evidence>
<evidence type="ECO:0000259" key="5">
    <source>
        <dbReference type="PROSITE" id="PS50977"/>
    </source>
</evidence>
<evidence type="ECO:0000256" key="3">
    <source>
        <dbReference type="ARBA" id="ARBA00023163"/>
    </source>
</evidence>
<dbReference type="OrthoDB" id="4709704at2"/>
<dbReference type="PANTHER" id="PTHR30055:SF234">
    <property type="entry name" value="HTH-TYPE TRANSCRIPTIONAL REGULATOR BETI"/>
    <property type="match status" value="1"/>
</dbReference>
<dbReference type="GO" id="GO:0000976">
    <property type="term" value="F:transcription cis-regulatory region binding"/>
    <property type="evidence" value="ECO:0007669"/>
    <property type="project" value="TreeGrafter"/>
</dbReference>
<feature type="DNA-binding region" description="H-T-H motif" evidence="4">
    <location>
        <begin position="35"/>
        <end position="54"/>
    </location>
</feature>
<keyword evidence="7" id="KW-1185">Reference proteome</keyword>
<dbReference type="Proteomes" id="UP000284824">
    <property type="component" value="Unassembled WGS sequence"/>
</dbReference>
<feature type="domain" description="HTH tetR-type" evidence="5">
    <location>
        <begin position="12"/>
        <end position="72"/>
    </location>
</feature>
<dbReference type="InterPro" id="IPR023772">
    <property type="entry name" value="DNA-bd_HTH_TetR-type_CS"/>
</dbReference>
<reference evidence="6 7" key="1">
    <citation type="submission" date="2019-01" db="EMBL/GenBank/DDBJ databases">
        <title>Sequencing the genomes of 1000 actinobacteria strains.</title>
        <authorList>
            <person name="Klenk H.-P."/>
        </authorList>
    </citation>
    <scope>NUCLEOTIDE SEQUENCE [LARGE SCALE GENOMIC DNA]</scope>
    <source>
        <strain evidence="6 7">DSM 43925</strain>
    </source>
</reference>
<organism evidence="6 7">
    <name type="scientific">Nonomuraea polychroma</name>
    <dbReference type="NCBI Taxonomy" id="46176"/>
    <lineage>
        <taxon>Bacteria</taxon>
        <taxon>Bacillati</taxon>
        <taxon>Actinomycetota</taxon>
        <taxon>Actinomycetes</taxon>
        <taxon>Streptosporangiales</taxon>
        <taxon>Streptosporangiaceae</taxon>
        <taxon>Nonomuraea</taxon>
    </lineage>
</organism>
<dbReference type="PROSITE" id="PS01081">
    <property type="entry name" value="HTH_TETR_1"/>
    <property type="match status" value="1"/>
</dbReference>
<dbReference type="InterPro" id="IPR009057">
    <property type="entry name" value="Homeodomain-like_sf"/>
</dbReference>
<keyword evidence="3" id="KW-0804">Transcription</keyword>
<dbReference type="PROSITE" id="PS50977">
    <property type="entry name" value="HTH_TETR_2"/>
    <property type="match status" value="1"/>
</dbReference>
<dbReference type="RefSeq" id="WP_127930796.1">
    <property type="nucleotide sequence ID" value="NZ_SAUN01000001.1"/>
</dbReference>
<evidence type="ECO:0000313" key="6">
    <source>
        <dbReference type="EMBL" id="RVX38118.1"/>
    </source>
</evidence>
<dbReference type="AlphaFoldDB" id="A0A438LXX3"/>
<comment type="caution">
    <text evidence="6">The sequence shown here is derived from an EMBL/GenBank/DDBJ whole genome shotgun (WGS) entry which is preliminary data.</text>
</comment>
<dbReference type="SUPFAM" id="SSF46689">
    <property type="entry name" value="Homeodomain-like"/>
    <property type="match status" value="1"/>
</dbReference>
<evidence type="ECO:0000313" key="7">
    <source>
        <dbReference type="Proteomes" id="UP000284824"/>
    </source>
</evidence>
<proteinExistence type="predicted"/>
<gene>
    <name evidence="6" type="ORF">EDD27_0411</name>
</gene>
<keyword evidence="1" id="KW-0805">Transcription regulation</keyword>
<dbReference type="Gene3D" id="1.10.357.10">
    <property type="entry name" value="Tetracycline Repressor, domain 2"/>
    <property type="match status" value="1"/>
</dbReference>
<accession>A0A438LXX3</accession>
<keyword evidence="2 4" id="KW-0238">DNA-binding</keyword>
<protein>
    <submittedName>
        <fullName evidence="6">TetR family transcriptional regulator</fullName>
    </submittedName>
</protein>